<evidence type="ECO:0000313" key="1">
    <source>
        <dbReference type="EMBL" id="CAF4400185.1"/>
    </source>
</evidence>
<feature type="non-terminal residue" evidence="1">
    <location>
        <position position="1"/>
    </location>
</feature>
<organism evidence="1 2">
    <name type="scientific">Rotaria magnacalcarata</name>
    <dbReference type="NCBI Taxonomy" id="392030"/>
    <lineage>
        <taxon>Eukaryota</taxon>
        <taxon>Metazoa</taxon>
        <taxon>Spiralia</taxon>
        <taxon>Gnathifera</taxon>
        <taxon>Rotifera</taxon>
        <taxon>Eurotatoria</taxon>
        <taxon>Bdelloidea</taxon>
        <taxon>Philodinida</taxon>
        <taxon>Philodinidae</taxon>
        <taxon>Rotaria</taxon>
    </lineage>
</organism>
<protein>
    <submittedName>
        <fullName evidence="1">Uncharacterized protein</fullName>
    </submittedName>
</protein>
<proteinExistence type="predicted"/>
<name>A0A820P752_9BILA</name>
<reference evidence="1" key="1">
    <citation type="submission" date="2021-02" db="EMBL/GenBank/DDBJ databases">
        <authorList>
            <person name="Nowell W R."/>
        </authorList>
    </citation>
    <scope>NUCLEOTIDE SEQUENCE</scope>
</reference>
<dbReference type="EMBL" id="CAJOBG010040591">
    <property type="protein sequence ID" value="CAF4400185.1"/>
    <property type="molecule type" value="Genomic_DNA"/>
</dbReference>
<dbReference type="AlphaFoldDB" id="A0A820P752"/>
<sequence length="102" mass="12353">NGKYIKRILDVLFNDIITNLENLPNYDVDKAYKGTTISKLNKVFRNFIYLKEKNISLKDYISLLFTWVKYILFYRDLIIENKCNPKLKTIEDFQEYCQLVYH</sequence>
<comment type="caution">
    <text evidence="1">The sequence shown here is derived from an EMBL/GenBank/DDBJ whole genome shotgun (WGS) entry which is preliminary data.</text>
</comment>
<dbReference type="Proteomes" id="UP000663866">
    <property type="component" value="Unassembled WGS sequence"/>
</dbReference>
<keyword evidence="2" id="KW-1185">Reference proteome</keyword>
<evidence type="ECO:0000313" key="2">
    <source>
        <dbReference type="Proteomes" id="UP000663866"/>
    </source>
</evidence>
<accession>A0A820P752</accession>
<gene>
    <name evidence="1" type="ORF">OVN521_LOCUS34822</name>
</gene>